<evidence type="ECO:0000256" key="1">
    <source>
        <dbReference type="ARBA" id="ARBA00001936"/>
    </source>
</evidence>
<dbReference type="GO" id="GO:0003684">
    <property type="term" value="F:damaged DNA binding"/>
    <property type="evidence" value="ECO:0007669"/>
    <property type="project" value="InterPro"/>
</dbReference>
<feature type="domain" description="UBZ3-type" evidence="19">
    <location>
        <begin position="756"/>
        <end position="790"/>
    </location>
</feature>
<dbReference type="EMBL" id="JAGFMF010011803">
    <property type="protein sequence ID" value="KAG8512082.1"/>
    <property type="molecule type" value="Genomic_DNA"/>
</dbReference>
<dbReference type="Gene3D" id="3.40.1170.60">
    <property type="match status" value="1"/>
</dbReference>
<dbReference type="InterPro" id="IPR043502">
    <property type="entry name" value="DNA/RNA_pol_sf"/>
</dbReference>
<dbReference type="OrthoDB" id="5723at2759"/>
<dbReference type="EC" id="2.7.7.7" evidence="5"/>
<organism evidence="20 21">
    <name type="scientific">Galemys pyrenaicus</name>
    <name type="common">Iberian desman</name>
    <name type="synonym">Pyrenean desman</name>
    <dbReference type="NCBI Taxonomy" id="202257"/>
    <lineage>
        <taxon>Eukaryota</taxon>
        <taxon>Metazoa</taxon>
        <taxon>Chordata</taxon>
        <taxon>Craniata</taxon>
        <taxon>Vertebrata</taxon>
        <taxon>Euteleostomi</taxon>
        <taxon>Mammalia</taxon>
        <taxon>Eutheria</taxon>
        <taxon>Laurasiatheria</taxon>
        <taxon>Eulipotyphla</taxon>
        <taxon>Talpidae</taxon>
        <taxon>Galemys</taxon>
    </lineage>
</organism>
<dbReference type="GO" id="GO:0005657">
    <property type="term" value="C:replication fork"/>
    <property type="evidence" value="ECO:0007669"/>
    <property type="project" value="TreeGrafter"/>
</dbReference>
<evidence type="ECO:0000256" key="12">
    <source>
        <dbReference type="ARBA" id="ARBA00022842"/>
    </source>
</evidence>
<feature type="region of interest" description="Disordered" evidence="17">
    <location>
        <begin position="795"/>
        <end position="841"/>
    </location>
</feature>
<dbReference type="GO" id="GO:0035861">
    <property type="term" value="C:site of double-strand break"/>
    <property type="evidence" value="ECO:0007669"/>
    <property type="project" value="TreeGrafter"/>
</dbReference>
<evidence type="ECO:0000313" key="21">
    <source>
        <dbReference type="Proteomes" id="UP000700334"/>
    </source>
</evidence>
<dbReference type="FunFam" id="1.10.150.20:FF:000014">
    <property type="entry name" value="Polymerase (DNA directed), eta"/>
    <property type="match status" value="1"/>
</dbReference>
<name>A0A8J6A4F2_GALPY</name>
<dbReference type="GO" id="GO:0042276">
    <property type="term" value="P:error-prone translesion synthesis"/>
    <property type="evidence" value="ECO:0007669"/>
    <property type="project" value="TreeGrafter"/>
</dbReference>
<accession>A0A8J6A4F2</accession>
<gene>
    <name evidence="20" type="ORF">J0S82_011212</name>
</gene>
<dbReference type="SUPFAM" id="SSF100879">
    <property type="entry name" value="Lesion bypass DNA polymerase (Y-family), little finger domain"/>
    <property type="match status" value="1"/>
</dbReference>
<evidence type="ECO:0000259" key="18">
    <source>
        <dbReference type="PROSITE" id="PS50173"/>
    </source>
</evidence>
<comment type="cofactor">
    <cofactor evidence="1">
        <name>Mn(2+)</name>
        <dbReference type="ChEBI" id="CHEBI:29035"/>
    </cofactor>
</comment>
<evidence type="ECO:0000256" key="14">
    <source>
        <dbReference type="ARBA" id="ARBA00023242"/>
    </source>
</evidence>
<comment type="caution">
    <text evidence="20">The sequence shown here is derived from an EMBL/GenBank/DDBJ whole genome shotgun (WGS) entry which is preliminary data.</text>
</comment>
<dbReference type="PROSITE" id="PS50173">
    <property type="entry name" value="UMUC"/>
    <property type="match status" value="1"/>
</dbReference>
<dbReference type="Pfam" id="PF18439">
    <property type="entry name" value="zf_UBZ"/>
    <property type="match status" value="1"/>
</dbReference>
<dbReference type="FunFam" id="3.30.70.270:FF:000022">
    <property type="entry name" value="DNA polymerase eta"/>
    <property type="match status" value="1"/>
</dbReference>
<reference evidence="20" key="1">
    <citation type="journal article" date="2021" name="Evol. Appl.">
        <title>The genome of the Pyrenean desman and the effects of bottlenecks and inbreeding on the genomic landscape of an endangered species.</title>
        <authorList>
            <person name="Escoda L."/>
            <person name="Castresana J."/>
        </authorList>
    </citation>
    <scope>NUCLEOTIDE SEQUENCE</scope>
    <source>
        <strain evidence="20">IBE-C5619</strain>
    </source>
</reference>
<dbReference type="GO" id="GO:0005634">
    <property type="term" value="C:nucleus"/>
    <property type="evidence" value="ECO:0007669"/>
    <property type="project" value="UniProtKB-SubCell"/>
</dbReference>
<keyword evidence="10" id="KW-0863">Zinc-finger</keyword>
<evidence type="ECO:0000256" key="3">
    <source>
        <dbReference type="ARBA" id="ARBA00004123"/>
    </source>
</evidence>
<keyword evidence="11" id="KW-0862">Zinc</keyword>
<dbReference type="SUPFAM" id="SSF56672">
    <property type="entry name" value="DNA/RNA polymerases"/>
    <property type="match status" value="1"/>
</dbReference>
<comment type="subcellular location">
    <subcellularLocation>
        <location evidence="3">Nucleus</location>
    </subcellularLocation>
</comment>
<evidence type="ECO:0000256" key="15">
    <source>
        <dbReference type="ARBA" id="ARBA00044975"/>
    </source>
</evidence>
<dbReference type="Proteomes" id="UP000700334">
    <property type="component" value="Unassembled WGS sequence"/>
</dbReference>
<evidence type="ECO:0000256" key="4">
    <source>
        <dbReference type="ARBA" id="ARBA00010945"/>
    </source>
</evidence>
<evidence type="ECO:0000256" key="17">
    <source>
        <dbReference type="SAM" id="MobiDB-lite"/>
    </source>
</evidence>
<dbReference type="FunFam" id="3.40.1170.60:FF:000003">
    <property type="entry name" value="DNA polymerase eta"/>
    <property type="match status" value="1"/>
</dbReference>
<dbReference type="GO" id="GO:0009411">
    <property type="term" value="P:response to UV"/>
    <property type="evidence" value="ECO:0007669"/>
    <property type="project" value="UniProtKB-ARBA"/>
</dbReference>
<feature type="compositionally biased region" description="Polar residues" evidence="17">
    <location>
        <begin position="795"/>
        <end position="810"/>
    </location>
</feature>
<keyword evidence="9" id="KW-0227">DNA damage</keyword>
<dbReference type="GO" id="GO:0006281">
    <property type="term" value="P:DNA repair"/>
    <property type="evidence" value="ECO:0007669"/>
    <property type="project" value="UniProtKB-KW"/>
</dbReference>
<dbReference type="Pfam" id="PF00817">
    <property type="entry name" value="IMS"/>
    <property type="match status" value="1"/>
</dbReference>
<dbReference type="PANTHER" id="PTHR45873">
    <property type="entry name" value="DNA POLYMERASE ETA"/>
    <property type="match status" value="1"/>
</dbReference>
<dbReference type="Pfam" id="PF21704">
    <property type="entry name" value="POLH-Rev1_HhH"/>
    <property type="match status" value="1"/>
</dbReference>
<evidence type="ECO:0000256" key="16">
    <source>
        <dbReference type="ARBA" id="ARBA00049244"/>
    </source>
</evidence>
<evidence type="ECO:0000259" key="19">
    <source>
        <dbReference type="PROSITE" id="PS51907"/>
    </source>
</evidence>
<dbReference type="InterPro" id="IPR001126">
    <property type="entry name" value="UmuC"/>
</dbReference>
<evidence type="ECO:0000256" key="11">
    <source>
        <dbReference type="ARBA" id="ARBA00022833"/>
    </source>
</evidence>
<keyword evidence="7" id="KW-0548">Nucleotidyltransferase</keyword>
<evidence type="ECO:0000256" key="2">
    <source>
        <dbReference type="ARBA" id="ARBA00001946"/>
    </source>
</evidence>
<protein>
    <recommendedName>
        <fullName evidence="15">DNA polymerase eta</fullName>
        <ecNumber evidence="5">2.7.7.7</ecNumber>
    </recommendedName>
</protein>
<dbReference type="Gene3D" id="3.30.1490.100">
    <property type="entry name" value="DNA polymerase, Y-family, little finger domain"/>
    <property type="match status" value="1"/>
</dbReference>
<dbReference type="InterPro" id="IPR036775">
    <property type="entry name" value="DNA_pol_Y-fam_lit_finger_sf"/>
</dbReference>
<dbReference type="AlphaFoldDB" id="A0A8J6A4F2"/>
<dbReference type="Gene3D" id="1.10.150.20">
    <property type="entry name" value="5' to 3' exonuclease, C-terminal subdomain"/>
    <property type="match status" value="1"/>
</dbReference>
<keyword evidence="8" id="KW-0479">Metal-binding</keyword>
<dbReference type="InterPro" id="IPR043128">
    <property type="entry name" value="Rev_trsase/Diguanyl_cyclase"/>
</dbReference>
<dbReference type="InterPro" id="IPR041298">
    <property type="entry name" value="UBZ3"/>
</dbReference>
<sequence length="841" mass="92171">MRPRKWRLPCDGCSSGAGRETEGLHCASASTALWLSAGCNFCQERWLVAGGGRTPPVCAGVSQGKDPLLPSVRCFVVTVSFETDWPASGKSLFIFILVDDTESGICGVCGWQFGQTMATGQDRVVALVDMDCFFVQVEQRQNPHLRNKPCAVVQYKSWKGGGIIAVSYEARAFGVTRNMWADDAKKLCPDLLLAQVRELHGKANLTKYREASVEVMKIMSRFAVIERASIDEAYVDLTSTVRERLQKQQGQPISADLLPTTYIEGLPQGSTTAEGTVHKEEMRKQGLSQWLNSLQIDNTSPDLQLTLGAVIVEEMRAAIERQTGFQCSAGISHNKVLAKLACGLNKPNRQTLVSHGSVPQLFRQVPISKIRSLGGKFGASVIEILGVEYMGELTQFTESQLQSHFGEKNGSWLYAMCRGIEHDPVKPRQLPKTIGCSKNFPGKTALATQEQVAQELEERLTKDRNDFSMWNLDVDANFISGILLHTQNDRVAIQLAVSIRVQGDKRLSSLRRCCALTHYDAYKMSHDAFAAIRNCNTSRIQSEWSPPLTMLFLSAIKFSACTPSSSTDITVFLNNDPSSLPKVPITSSAANTQQSGPAVTATKKGTTSLELFFQKAGEKQKVKEASVSSLTAATQAPTNSSPSTTSVYFQSSRTTGAEPFFKQKSLLLKQKQINNPSISCPPQNVLSSSKELPKSFPTEYPHCAPVSEEVLKLGSTEATPAEMDLTQDNPSRLVSVIPKSTLEVAQKQTTSPSLLAAEDQVSCEKCGSLVPVWDMPEHTDYHFALELQKSFLQPHSSNPQVVPASSPQSKRNPKSPLASSNKRPRPEGMQTLESFFKPLAH</sequence>
<keyword evidence="13" id="KW-0234">DNA repair</keyword>
<dbReference type="GO" id="GO:0008270">
    <property type="term" value="F:zinc ion binding"/>
    <property type="evidence" value="ECO:0007669"/>
    <property type="project" value="UniProtKB-KW"/>
</dbReference>
<feature type="domain" description="UmuC" evidence="18">
    <location>
        <begin position="125"/>
        <end position="374"/>
    </location>
</feature>
<comment type="cofactor">
    <cofactor evidence="2">
        <name>Mg(2+)</name>
        <dbReference type="ChEBI" id="CHEBI:18420"/>
    </cofactor>
</comment>
<dbReference type="Gene3D" id="3.30.70.270">
    <property type="match status" value="2"/>
</dbReference>
<keyword evidence="14" id="KW-0539">Nucleus</keyword>
<dbReference type="PROSITE" id="PS51907">
    <property type="entry name" value="ZF_UBZ3"/>
    <property type="match status" value="1"/>
</dbReference>
<evidence type="ECO:0000256" key="10">
    <source>
        <dbReference type="ARBA" id="ARBA00022771"/>
    </source>
</evidence>
<evidence type="ECO:0000256" key="7">
    <source>
        <dbReference type="ARBA" id="ARBA00022695"/>
    </source>
</evidence>
<evidence type="ECO:0000256" key="5">
    <source>
        <dbReference type="ARBA" id="ARBA00012417"/>
    </source>
</evidence>
<evidence type="ECO:0000313" key="20">
    <source>
        <dbReference type="EMBL" id="KAG8512082.1"/>
    </source>
</evidence>
<evidence type="ECO:0000256" key="6">
    <source>
        <dbReference type="ARBA" id="ARBA00022679"/>
    </source>
</evidence>
<dbReference type="GO" id="GO:0003887">
    <property type="term" value="F:DNA-directed DNA polymerase activity"/>
    <property type="evidence" value="ECO:0007669"/>
    <property type="project" value="UniProtKB-EC"/>
</dbReference>
<comment type="catalytic activity">
    <reaction evidence="16">
        <text>DNA(n) + a 2'-deoxyribonucleoside 5'-triphosphate = DNA(n+1) + diphosphate</text>
        <dbReference type="Rhea" id="RHEA:22508"/>
        <dbReference type="Rhea" id="RHEA-COMP:17339"/>
        <dbReference type="Rhea" id="RHEA-COMP:17340"/>
        <dbReference type="ChEBI" id="CHEBI:33019"/>
        <dbReference type="ChEBI" id="CHEBI:61560"/>
        <dbReference type="ChEBI" id="CHEBI:173112"/>
        <dbReference type="EC" id="2.7.7.7"/>
    </reaction>
</comment>
<evidence type="ECO:0000256" key="9">
    <source>
        <dbReference type="ARBA" id="ARBA00022763"/>
    </source>
</evidence>
<keyword evidence="21" id="KW-1185">Reference proteome</keyword>
<comment type="similarity">
    <text evidence="4">Belongs to the DNA polymerase type-Y family.</text>
</comment>
<evidence type="ECO:0000256" key="8">
    <source>
        <dbReference type="ARBA" id="ARBA00022723"/>
    </source>
</evidence>
<keyword evidence="6" id="KW-0808">Transferase</keyword>
<evidence type="ECO:0000256" key="13">
    <source>
        <dbReference type="ARBA" id="ARBA00023204"/>
    </source>
</evidence>
<dbReference type="CDD" id="cd01702">
    <property type="entry name" value="PolY_Pol_eta"/>
    <property type="match status" value="1"/>
</dbReference>
<dbReference type="PIRSF" id="PIRSF036603">
    <property type="entry name" value="DPol_eta"/>
    <property type="match status" value="1"/>
</dbReference>
<dbReference type="InterPro" id="IPR052230">
    <property type="entry name" value="DNA_polymerase_eta"/>
</dbReference>
<keyword evidence="12" id="KW-0460">Magnesium</keyword>
<proteinExistence type="inferred from homology"/>
<dbReference type="PANTHER" id="PTHR45873:SF1">
    <property type="entry name" value="DNA POLYMERASE ETA"/>
    <property type="match status" value="1"/>
</dbReference>